<dbReference type="InterPro" id="IPR006073">
    <property type="entry name" value="GTP-bd"/>
</dbReference>
<proteinExistence type="inferred from homology"/>
<dbReference type="GO" id="GO:0042254">
    <property type="term" value="P:ribosome biogenesis"/>
    <property type="evidence" value="ECO:0007669"/>
    <property type="project" value="UniProtKB-KW"/>
</dbReference>
<keyword evidence="6" id="KW-0342">GTP-binding</keyword>
<evidence type="ECO:0000256" key="5">
    <source>
        <dbReference type="ARBA" id="ARBA00022741"/>
    </source>
</evidence>
<dbReference type="HAMAP" id="MF_00195">
    <property type="entry name" value="GTPase_Der"/>
    <property type="match status" value="1"/>
</dbReference>
<gene>
    <name evidence="10" type="ORF">NAEGRDRAFT_56634</name>
</gene>
<dbReference type="STRING" id="5762.D2UZL1"/>
<dbReference type="Pfam" id="PF14714">
    <property type="entry name" value="KH_dom-like"/>
    <property type="match status" value="1"/>
</dbReference>
<dbReference type="CDD" id="cd01895">
    <property type="entry name" value="EngA2"/>
    <property type="match status" value="1"/>
</dbReference>
<accession>D2UZL1</accession>
<evidence type="ECO:0000256" key="2">
    <source>
        <dbReference type="ARBA" id="ARBA00020953"/>
    </source>
</evidence>
<dbReference type="SUPFAM" id="SSF52540">
    <property type="entry name" value="P-loop containing nucleoside triphosphate hydrolases"/>
    <property type="match status" value="2"/>
</dbReference>
<feature type="domain" description="G" evidence="8">
    <location>
        <begin position="371"/>
        <end position="498"/>
    </location>
</feature>
<dbReference type="InterPro" id="IPR032859">
    <property type="entry name" value="KH_dom-like"/>
</dbReference>
<sequence length="644" mass="72825">MTSKSSSASGNMKTFDDNSTSSYAGKVLKMVRSKKNLRVAIIGRENVGKSTLFNSLLGRQHSIVHNSPGVTRDCQEAKTQIKLKYPMNVSEVVFDKKARKRLIKKISCTFIDTPGANFMESIIQQTQDSIASSNVALLVTDCRDGLQKWDYHVANYLEMKGIPALHILNKCDGPLMRGDSDELEEVISKNTIPSLGKPIPISSEMKIGMDQIVSAIQSYHFLTESLNEETLQKTRDELYQSVIESINQSRVSKNDGDYITLDDGVMCESEYDLADENNETNFFQPRDFKGEWENLPTVPSSRDFTETVKITHKDIENLGSKPQNYRQENVAPAPKVVQQEQEDVEEEMEEAEEPQELVNSSGMKEDNIMRLAIIGRSNVGKSTLLNHLIGEERTRTSSTPGTTRDTIEVEAINEKTGQHYLICDTAGIRKKKHTDTDRIEQMSLKDTYRTIKYANVCCLVVDPTHNISGEGYGLTQQDLDIARMVEKEGRSLVIACNKWDMVKNPYVVAQQIESQIESSLSQMQGISVVVCSAKTGKNLSLLLKECEKSYRKWSSKISTHQLNTFIRQYLETKPIPQSYPKVRYISQVAIRPPTFCIHTSNKKFPTNFERQIINAIRDEFELGGVPFRVIQKLNSKKNKNEQDN</sequence>
<dbReference type="Proteomes" id="UP000006671">
    <property type="component" value="Unassembled WGS sequence"/>
</dbReference>
<dbReference type="InterPro" id="IPR016484">
    <property type="entry name" value="GTPase_Der"/>
</dbReference>
<dbReference type="VEuPathDB" id="AmoebaDB:NAEGRDRAFT_56634"/>
<evidence type="ECO:0000259" key="8">
    <source>
        <dbReference type="Pfam" id="PF01926"/>
    </source>
</evidence>
<dbReference type="OMA" id="CNLPQYV"/>
<evidence type="ECO:0000256" key="3">
    <source>
        <dbReference type="ARBA" id="ARBA00022517"/>
    </source>
</evidence>
<dbReference type="EMBL" id="GG738846">
    <property type="protein sequence ID" value="EFC50173.1"/>
    <property type="molecule type" value="Genomic_DNA"/>
</dbReference>
<dbReference type="Gene3D" id="3.30.300.20">
    <property type="match status" value="1"/>
</dbReference>
<dbReference type="InterPro" id="IPR015946">
    <property type="entry name" value="KH_dom-like_a/b"/>
</dbReference>
<dbReference type="KEGG" id="ngr:NAEGRDRAFT_56634"/>
<dbReference type="GO" id="GO:0005525">
    <property type="term" value="F:GTP binding"/>
    <property type="evidence" value="ECO:0007669"/>
    <property type="project" value="UniProtKB-KW"/>
</dbReference>
<keyword evidence="11" id="KW-1185">Reference proteome</keyword>
<evidence type="ECO:0000256" key="1">
    <source>
        <dbReference type="ARBA" id="ARBA00008279"/>
    </source>
</evidence>
<feature type="domain" description="GTPase Der C-terminal KH-domain-like" evidence="9">
    <location>
        <begin position="556"/>
        <end position="631"/>
    </location>
</feature>
<name>D2UZL1_NAEGR</name>
<reference evidence="10 11" key="1">
    <citation type="journal article" date="2010" name="Cell">
        <title>The genome of Naegleria gruberi illuminates early eukaryotic versatility.</title>
        <authorList>
            <person name="Fritz-Laylin L.K."/>
            <person name="Prochnik S.E."/>
            <person name="Ginger M.L."/>
            <person name="Dacks J.B."/>
            <person name="Carpenter M.L."/>
            <person name="Field M.C."/>
            <person name="Kuo A."/>
            <person name="Paredez A."/>
            <person name="Chapman J."/>
            <person name="Pham J."/>
            <person name="Shu S."/>
            <person name="Neupane R."/>
            <person name="Cipriano M."/>
            <person name="Mancuso J."/>
            <person name="Tu H."/>
            <person name="Salamov A."/>
            <person name="Lindquist E."/>
            <person name="Shapiro H."/>
            <person name="Lucas S."/>
            <person name="Grigoriev I.V."/>
            <person name="Cande W.Z."/>
            <person name="Fulton C."/>
            <person name="Rokhsar D.S."/>
            <person name="Dawson S.C."/>
        </authorList>
    </citation>
    <scope>NUCLEOTIDE SEQUENCE [LARGE SCALE GENOMIC DNA]</scope>
    <source>
        <strain evidence="10 11">NEG-M</strain>
    </source>
</reference>
<dbReference type="eggNOG" id="KOG1191">
    <property type="taxonomic scope" value="Eukaryota"/>
</dbReference>
<dbReference type="InParanoid" id="D2UZL1"/>
<dbReference type="GeneID" id="8855358"/>
<keyword evidence="3" id="KW-0690">Ribosome biogenesis</keyword>
<feature type="domain" description="G" evidence="8">
    <location>
        <begin position="38"/>
        <end position="170"/>
    </location>
</feature>
<evidence type="ECO:0000313" key="10">
    <source>
        <dbReference type="EMBL" id="EFC50173.1"/>
    </source>
</evidence>
<dbReference type="Gene3D" id="3.40.50.300">
    <property type="entry name" value="P-loop containing nucleotide triphosphate hydrolases"/>
    <property type="match status" value="2"/>
</dbReference>
<dbReference type="OrthoDB" id="8954335at2759"/>
<dbReference type="Pfam" id="PF01926">
    <property type="entry name" value="MMR_HSR1"/>
    <property type="match status" value="2"/>
</dbReference>
<dbReference type="PANTHER" id="PTHR43834:SF6">
    <property type="entry name" value="GTPASE DER"/>
    <property type="match status" value="1"/>
</dbReference>
<dbReference type="NCBIfam" id="TIGR00231">
    <property type="entry name" value="small_GTP"/>
    <property type="match status" value="2"/>
</dbReference>
<evidence type="ECO:0000256" key="4">
    <source>
        <dbReference type="ARBA" id="ARBA00022737"/>
    </source>
</evidence>
<organism evidence="11">
    <name type="scientific">Naegleria gruberi</name>
    <name type="common">Amoeba</name>
    <dbReference type="NCBI Taxonomy" id="5762"/>
    <lineage>
        <taxon>Eukaryota</taxon>
        <taxon>Discoba</taxon>
        <taxon>Heterolobosea</taxon>
        <taxon>Tetramitia</taxon>
        <taxon>Eutetramitia</taxon>
        <taxon>Vahlkampfiidae</taxon>
        <taxon>Naegleria</taxon>
    </lineage>
</organism>
<dbReference type="PANTHER" id="PTHR43834">
    <property type="entry name" value="GTPASE DER"/>
    <property type="match status" value="1"/>
</dbReference>
<evidence type="ECO:0000256" key="6">
    <source>
        <dbReference type="ARBA" id="ARBA00023134"/>
    </source>
</evidence>
<keyword evidence="5" id="KW-0547">Nucleotide-binding</keyword>
<comment type="similarity">
    <text evidence="1">Belongs to the TRAFAC class TrmE-Era-EngA-EngB-Septin-like GTPase superfamily. EngA (Der) GTPase family.</text>
</comment>
<dbReference type="InterPro" id="IPR027417">
    <property type="entry name" value="P-loop_NTPase"/>
</dbReference>
<dbReference type="RefSeq" id="XP_002682917.1">
    <property type="nucleotide sequence ID" value="XM_002682871.1"/>
</dbReference>
<evidence type="ECO:0000313" key="11">
    <source>
        <dbReference type="Proteomes" id="UP000006671"/>
    </source>
</evidence>
<evidence type="ECO:0000259" key="9">
    <source>
        <dbReference type="Pfam" id="PF14714"/>
    </source>
</evidence>
<dbReference type="InterPro" id="IPR005225">
    <property type="entry name" value="Small_GTP-bd"/>
</dbReference>
<protein>
    <recommendedName>
        <fullName evidence="2">GTPase Der</fullName>
    </recommendedName>
    <alternativeName>
        <fullName evidence="7">GTP-binding protein EngA</fullName>
    </alternativeName>
</protein>
<keyword evidence="4" id="KW-0677">Repeat</keyword>
<evidence type="ECO:0000256" key="7">
    <source>
        <dbReference type="ARBA" id="ARBA00032345"/>
    </source>
</evidence>
<dbReference type="AlphaFoldDB" id="D2UZL1"/>